<feature type="coiled-coil region" evidence="1">
    <location>
        <begin position="151"/>
        <end position="178"/>
    </location>
</feature>
<accession>A0A6L2LUH6</accession>
<evidence type="ECO:0000256" key="1">
    <source>
        <dbReference type="SAM" id="Coils"/>
    </source>
</evidence>
<organism evidence="2">
    <name type="scientific">Tanacetum cinerariifolium</name>
    <name type="common">Dalmatian daisy</name>
    <name type="synonym">Chrysanthemum cinerariifolium</name>
    <dbReference type="NCBI Taxonomy" id="118510"/>
    <lineage>
        <taxon>Eukaryota</taxon>
        <taxon>Viridiplantae</taxon>
        <taxon>Streptophyta</taxon>
        <taxon>Embryophyta</taxon>
        <taxon>Tracheophyta</taxon>
        <taxon>Spermatophyta</taxon>
        <taxon>Magnoliopsida</taxon>
        <taxon>eudicotyledons</taxon>
        <taxon>Gunneridae</taxon>
        <taxon>Pentapetalae</taxon>
        <taxon>asterids</taxon>
        <taxon>campanulids</taxon>
        <taxon>Asterales</taxon>
        <taxon>Asteraceae</taxon>
        <taxon>Asteroideae</taxon>
        <taxon>Anthemideae</taxon>
        <taxon>Anthemidinae</taxon>
        <taxon>Tanacetum</taxon>
    </lineage>
</organism>
<reference evidence="2" key="1">
    <citation type="journal article" date="2019" name="Sci. Rep.">
        <title>Draft genome of Tanacetum cinerariifolium, the natural source of mosquito coil.</title>
        <authorList>
            <person name="Yamashiro T."/>
            <person name="Shiraishi A."/>
            <person name="Satake H."/>
            <person name="Nakayama K."/>
        </authorList>
    </citation>
    <scope>NUCLEOTIDE SEQUENCE</scope>
</reference>
<evidence type="ECO:0000313" key="2">
    <source>
        <dbReference type="EMBL" id="GEU63795.1"/>
    </source>
</evidence>
<sequence>MSTPKFAKTYNLVAFLEKPTESKGFEQIIDFLNANPIKYVLTVNPMIYTSCIKQFWATTKVKTVNEEAQIQAQVKKKRLGKDFSGKVTPLFETIMVQPQEDIDEHVTSTSNDPLLSREDRLKLTELMELCTQLQSRVLALETTKANRALEIGSLKRRVKKLEKKANKKTHKLKRLYKICSSTRVESSEDARVTLVDKTQGRNDQDMFDTSIFDDKEVVAEEVVAEEVVAEKEVSIVDPVPTTSEVVTTAGVEVSAATITSQISMDEITLAKALIDIKTSKPKAKRIVIQEPNCELAARLQEEERGELSIEEKTREDLEVLWSIVIARFKKTNPVDGMDNMIFQTLKTMFEHHVEDNIWKYQQGTAKVLNWKLFDSCGVYCVITQNMVYYLLVKKIYPFTRNILNQMWNGVRLQVNYGVEMAYDLLRLIRRQINEGYVHEWSVWIHPPDKDKAFKQET</sequence>
<protein>
    <recommendedName>
        <fullName evidence="3">Xylulose kinase-1</fullName>
    </recommendedName>
</protein>
<gene>
    <name evidence="2" type="ORF">Tci_035773</name>
</gene>
<dbReference type="EMBL" id="BKCJ010004911">
    <property type="protein sequence ID" value="GEU63795.1"/>
    <property type="molecule type" value="Genomic_DNA"/>
</dbReference>
<proteinExistence type="predicted"/>
<comment type="caution">
    <text evidence="2">The sequence shown here is derived from an EMBL/GenBank/DDBJ whole genome shotgun (WGS) entry which is preliminary data.</text>
</comment>
<keyword evidence="1" id="KW-0175">Coiled coil</keyword>
<evidence type="ECO:0008006" key="3">
    <source>
        <dbReference type="Google" id="ProtNLM"/>
    </source>
</evidence>
<dbReference type="AlphaFoldDB" id="A0A6L2LUH6"/>
<name>A0A6L2LUH6_TANCI</name>